<protein>
    <submittedName>
        <fullName evidence="3">Transcription factor</fullName>
    </submittedName>
</protein>
<feature type="transmembrane region" description="Helical" evidence="2">
    <location>
        <begin position="75"/>
        <end position="93"/>
    </location>
</feature>
<dbReference type="EMBL" id="JBEUSY010000390">
    <property type="protein sequence ID" value="KAL1235086.1"/>
    <property type="molecule type" value="Genomic_DNA"/>
</dbReference>
<sequence length="95" mass="11182">MHKRRRISSGQKIQIPRSGRQETDAGVRRLLVFSVKKYRCESAKILAETSDKMVKTLDRTRDNGRINRYTKYCPLILRVSILCALYFPCIFKLQF</sequence>
<dbReference type="Proteomes" id="UP001558632">
    <property type="component" value="Unassembled WGS sequence"/>
</dbReference>
<keyword evidence="2" id="KW-0472">Membrane</keyword>
<comment type="caution">
    <text evidence="3">The sequence shown here is derived from an EMBL/GenBank/DDBJ whole genome shotgun (WGS) entry which is preliminary data.</text>
</comment>
<evidence type="ECO:0000313" key="3">
    <source>
        <dbReference type="EMBL" id="KAL1235086.1"/>
    </source>
</evidence>
<feature type="region of interest" description="Disordered" evidence="1">
    <location>
        <begin position="1"/>
        <end position="23"/>
    </location>
</feature>
<evidence type="ECO:0000313" key="4">
    <source>
        <dbReference type="Proteomes" id="UP001558632"/>
    </source>
</evidence>
<accession>A0ABR3KG43</accession>
<keyword evidence="4" id="KW-1185">Reference proteome</keyword>
<reference evidence="3 4" key="1">
    <citation type="submission" date="2024-07" db="EMBL/GenBank/DDBJ databases">
        <title>Enhanced genomic and transcriptomic resources for Trichinella pseudospiralis and T. spiralis underpin the discovery of pronounced molecular differences between stages and species.</title>
        <authorList>
            <person name="Pasi K.K."/>
            <person name="La Rosa G."/>
            <person name="Gomez-Morales M.A."/>
            <person name="Tosini F."/>
            <person name="Sumanam S."/>
            <person name="Young N.D."/>
            <person name="Chang B.C."/>
            <person name="Robin G.B."/>
        </authorList>
    </citation>
    <scope>NUCLEOTIDE SEQUENCE [LARGE SCALE GENOMIC DNA]</scope>
    <source>
        <strain evidence="3">ISS534</strain>
    </source>
</reference>
<gene>
    <name evidence="3" type="ORF">TSPI_01646</name>
</gene>
<proteinExistence type="predicted"/>
<evidence type="ECO:0000256" key="1">
    <source>
        <dbReference type="SAM" id="MobiDB-lite"/>
    </source>
</evidence>
<organism evidence="3 4">
    <name type="scientific">Trichinella spiralis</name>
    <name type="common">Trichina worm</name>
    <dbReference type="NCBI Taxonomy" id="6334"/>
    <lineage>
        <taxon>Eukaryota</taxon>
        <taxon>Metazoa</taxon>
        <taxon>Ecdysozoa</taxon>
        <taxon>Nematoda</taxon>
        <taxon>Enoplea</taxon>
        <taxon>Dorylaimia</taxon>
        <taxon>Trichinellida</taxon>
        <taxon>Trichinellidae</taxon>
        <taxon>Trichinella</taxon>
    </lineage>
</organism>
<keyword evidence="2" id="KW-1133">Transmembrane helix</keyword>
<evidence type="ECO:0000256" key="2">
    <source>
        <dbReference type="SAM" id="Phobius"/>
    </source>
</evidence>
<name>A0ABR3KG43_TRISP</name>
<keyword evidence="2" id="KW-0812">Transmembrane</keyword>